<dbReference type="GO" id="GO:0052856">
    <property type="term" value="F:NAD(P)HX epimerase activity"/>
    <property type="evidence" value="ECO:0007669"/>
    <property type="project" value="TreeGrafter"/>
</dbReference>
<keyword evidence="3" id="KW-0521">NADP</keyword>
<protein>
    <submittedName>
        <fullName evidence="7">Bifunctional NAD(P)H-hydrate repair enzyme Nnr</fullName>
    </submittedName>
</protein>
<proteinExistence type="predicted"/>
<reference evidence="7" key="1">
    <citation type="submission" date="2019-08" db="EMBL/GenBank/DDBJ databases">
        <authorList>
            <person name="Kucharzyk K."/>
            <person name="Murdoch R.W."/>
            <person name="Higgins S."/>
            <person name="Loffler F."/>
        </authorList>
    </citation>
    <scope>NUCLEOTIDE SEQUENCE</scope>
</reference>
<feature type="domain" description="YjeF C-terminal" evidence="6">
    <location>
        <begin position="1"/>
        <end position="114"/>
    </location>
</feature>
<evidence type="ECO:0000256" key="4">
    <source>
        <dbReference type="ARBA" id="ARBA00023027"/>
    </source>
</evidence>
<evidence type="ECO:0000256" key="1">
    <source>
        <dbReference type="ARBA" id="ARBA00022741"/>
    </source>
</evidence>
<dbReference type="PROSITE" id="PS01050">
    <property type="entry name" value="YJEF_C_2"/>
    <property type="match status" value="1"/>
</dbReference>
<dbReference type="GO" id="GO:0005524">
    <property type="term" value="F:ATP binding"/>
    <property type="evidence" value="ECO:0007669"/>
    <property type="project" value="UniProtKB-KW"/>
</dbReference>
<evidence type="ECO:0000256" key="2">
    <source>
        <dbReference type="ARBA" id="ARBA00022840"/>
    </source>
</evidence>
<dbReference type="InterPro" id="IPR000631">
    <property type="entry name" value="CARKD"/>
</dbReference>
<dbReference type="Pfam" id="PF01256">
    <property type="entry name" value="Carb_kinase"/>
    <property type="match status" value="1"/>
</dbReference>
<organism evidence="7">
    <name type="scientific">bioreactor metagenome</name>
    <dbReference type="NCBI Taxonomy" id="1076179"/>
    <lineage>
        <taxon>unclassified sequences</taxon>
        <taxon>metagenomes</taxon>
        <taxon>ecological metagenomes</taxon>
    </lineage>
</organism>
<dbReference type="GO" id="GO:0052855">
    <property type="term" value="F:ADP-dependent NAD(P)H-hydrate dehydratase activity"/>
    <property type="evidence" value="ECO:0007669"/>
    <property type="project" value="TreeGrafter"/>
</dbReference>
<evidence type="ECO:0000259" key="6">
    <source>
        <dbReference type="PROSITE" id="PS51383"/>
    </source>
</evidence>
<comment type="caution">
    <text evidence="7">The sequence shown here is derived from an EMBL/GenBank/DDBJ whole genome shotgun (WGS) entry which is preliminary data.</text>
</comment>
<gene>
    <name evidence="7" type="primary">nnr_32</name>
    <name evidence="7" type="ORF">SDC9_165603</name>
</gene>
<dbReference type="Gene3D" id="3.40.1190.20">
    <property type="match status" value="1"/>
</dbReference>
<sequence length="116" mass="12621">MWNEDYDKIYKTREFAKKYRLIIVLKGAYTLIIDSENVYVNSSGTPALATAGSGDVLTGIITSLLAQGYEPLDAAKAGVFIHGLTANLSATKIHARSFTASDIIDNIGNAYFDIEK</sequence>
<keyword evidence="4" id="KW-0520">NAD</keyword>
<accession>A0A645G277</accession>
<dbReference type="InterPro" id="IPR017953">
    <property type="entry name" value="Carbohydrate_kinase_pred_CS"/>
</dbReference>
<dbReference type="GO" id="GO:0110051">
    <property type="term" value="P:metabolite repair"/>
    <property type="evidence" value="ECO:0007669"/>
    <property type="project" value="TreeGrafter"/>
</dbReference>
<dbReference type="EMBL" id="VSSQ01065530">
    <property type="protein sequence ID" value="MPN18244.1"/>
    <property type="molecule type" value="Genomic_DNA"/>
</dbReference>
<dbReference type="InterPro" id="IPR029056">
    <property type="entry name" value="Ribokinase-like"/>
</dbReference>
<dbReference type="PANTHER" id="PTHR12592:SF0">
    <property type="entry name" value="ATP-DEPENDENT (S)-NAD(P)H-HYDRATE DEHYDRATASE"/>
    <property type="match status" value="1"/>
</dbReference>
<dbReference type="AlphaFoldDB" id="A0A645G277"/>
<dbReference type="PANTHER" id="PTHR12592">
    <property type="entry name" value="ATP-DEPENDENT (S)-NAD(P)H-HYDRATE DEHYDRATASE FAMILY MEMBER"/>
    <property type="match status" value="1"/>
</dbReference>
<evidence type="ECO:0000256" key="5">
    <source>
        <dbReference type="ARBA" id="ARBA00023239"/>
    </source>
</evidence>
<evidence type="ECO:0000313" key="7">
    <source>
        <dbReference type="EMBL" id="MPN18244.1"/>
    </source>
</evidence>
<dbReference type="SUPFAM" id="SSF53613">
    <property type="entry name" value="Ribokinase-like"/>
    <property type="match status" value="1"/>
</dbReference>
<dbReference type="PROSITE" id="PS51383">
    <property type="entry name" value="YJEF_C_3"/>
    <property type="match status" value="1"/>
</dbReference>
<name>A0A645G277_9ZZZZ</name>
<evidence type="ECO:0000256" key="3">
    <source>
        <dbReference type="ARBA" id="ARBA00022857"/>
    </source>
</evidence>
<keyword evidence="2" id="KW-0067">ATP-binding</keyword>
<keyword evidence="1" id="KW-0547">Nucleotide-binding</keyword>
<dbReference type="CDD" id="cd01171">
    <property type="entry name" value="YXKO-related"/>
    <property type="match status" value="1"/>
</dbReference>
<keyword evidence="5" id="KW-0456">Lyase</keyword>